<proteinExistence type="predicted"/>
<name>A0ABP9G868_9FLAO</name>
<reference evidence="2" key="1">
    <citation type="journal article" date="2019" name="Int. J. Syst. Evol. Microbiol.">
        <title>The Global Catalogue of Microorganisms (GCM) 10K type strain sequencing project: providing services to taxonomists for standard genome sequencing and annotation.</title>
        <authorList>
            <consortium name="The Broad Institute Genomics Platform"/>
            <consortium name="The Broad Institute Genome Sequencing Center for Infectious Disease"/>
            <person name="Wu L."/>
            <person name="Ma J."/>
        </authorList>
    </citation>
    <scope>NUCLEOTIDE SEQUENCE [LARGE SCALE GENOMIC DNA]</scope>
    <source>
        <strain evidence="2">JCM 18285</strain>
    </source>
</reference>
<dbReference type="Proteomes" id="UP001501302">
    <property type="component" value="Unassembled WGS sequence"/>
</dbReference>
<comment type="caution">
    <text evidence="1">The sequence shown here is derived from an EMBL/GenBank/DDBJ whole genome shotgun (WGS) entry which is preliminary data.</text>
</comment>
<evidence type="ECO:0000313" key="1">
    <source>
        <dbReference type="EMBL" id="GAA4932378.1"/>
    </source>
</evidence>
<organism evidence="1 2">
    <name type="scientific">Algibacter agarivorans</name>
    <dbReference type="NCBI Taxonomy" id="1109741"/>
    <lineage>
        <taxon>Bacteria</taxon>
        <taxon>Pseudomonadati</taxon>
        <taxon>Bacteroidota</taxon>
        <taxon>Flavobacteriia</taxon>
        <taxon>Flavobacteriales</taxon>
        <taxon>Flavobacteriaceae</taxon>
        <taxon>Algibacter</taxon>
    </lineage>
</organism>
<sequence length="195" mass="22984">MNDTAKNIDNAFLVVRETYTNLNKLFSALDNECIENGFINIIKDQKPFLRWKSDNEPFGWLINSFVKLYQKKDSPRKNEDSLSNEIRKDNNIYALEFNLESSPVIRIAKFSFSSNSWTTSPTVSEHWIFYWPLKKTNSKEFEFSTDNDLQTSTPKNETTIKKFKKLKSVEYKEILLTEITSKNFSEKIFKVFDEL</sequence>
<evidence type="ECO:0000313" key="2">
    <source>
        <dbReference type="Proteomes" id="UP001501302"/>
    </source>
</evidence>
<accession>A0ABP9G868</accession>
<protein>
    <submittedName>
        <fullName evidence="1">Uncharacterized protein</fullName>
    </submittedName>
</protein>
<dbReference type="RefSeq" id="WP_345189481.1">
    <property type="nucleotide sequence ID" value="NZ_BAABJJ010000001.1"/>
</dbReference>
<gene>
    <name evidence="1" type="ORF">GCM10023314_00850</name>
</gene>
<keyword evidence="2" id="KW-1185">Reference proteome</keyword>
<dbReference type="EMBL" id="BAABJJ010000001">
    <property type="protein sequence ID" value="GAA4932378.1"/>
    <property type="molecule type" value="Genomic_DNA"/>
</dbReference>